<reference evidence="3 4" key="2">
    <citation type="submission" date="2018-06" db="EMBL/GenBank/DDBJ databases">
        <title>Metagenomic assembly of (sub)arctic Cyanobacteria and their associated microbiome from non-axenic cultures.</title>
        <authorList>
            <person name="Baurain D."/>
        </authorList>
    </citation>
    <scope>NUCLEOTIDE SEQUENCE [LARGE SCALE GENOMIC DNA]</scope>
    <source>
        <strain evidence="3">ULC129bin1</strain>
    </source>
</reference>
<dbReference type="EMBL" id="QBMC01000126">
    <property type="protein sequence ID" value="PZO13408.1"/>
    <property type="molecule type" value="Genomic_DNA"/>
</dbReference>
<accession>A0A2W4W2T5</accession>
<keyword evidence="2" id="KW-0472">Membrane</keyword>
<evidence type="ECO:0000313" key="3">
    <source>
        <dbReference type="EMBL" id="PZO13408.1"/>
    </source>
</evidence>
<keyword evidence="2" id="KW-1133">Transmembrane helix</keyword>
<sequence>MKLLSRSKQRPPTLPGDEDLADFEQDLKKTADEFLRVRDRFFAIRRAKAKYEQATDIDQTALPKAELAQLEERIESLKITLESQLLSWREASEPFWQIVRYVGLGLVIGWALGFWMAGKKASDDRESANRLAIPTLSATPSPDSSRRPD</sequence>
<feature type="region of interest" description="Disordered" evidence="1">
    <location>
        <begin position="125"/>
        <end position="149"/>
    </location>
</feature>
<organism evidence="3 4">
    <name type="scientific">Leptolyngbya foveolarum</name>
    <dbReference type="NCBI Taxonomy" id="47253"/>
    <lineage>
        <taxon>Bacteria</taxon>
        <taxon>Bacillati</taxon>
        <taxon>Cyanobacteriota</taxon>
        <taxon>Cyanophyceae</taxon>
        <taxon>Leptolyngbyales</taxon>
        <taxon>Leptolyngbyaceae</taxon>
        <taxon>Leptolyngbya group</taxon>
        <taxon>Leptolyngbya</taxon>
    </lineage>
</organism>
<proteinExistence type="predicted"/>
<evidence type="ECO:0000256" key="1">
    <source>
        <dbReference type="SAM" id="MobiDB-lite"/>
    </source>
</evidence>
<reference evidence="4" key="1">
    <citation type="submission" date="2018-04" db="EMBL/GenBank/DDBJ databases">
        <authorList>
            <person name="Cornet L."/>
        </authorList>
    </citation>
    <scope>NUCLEOTIDE SEQUENCE [LARGE SCALE GENOMIC DNA]</scope>
</reference>
<evidence type="ECO:0000256" key="2">
    <source>
        <dbReference type="SAM" id="Phobius"/>
    </source>
</evidence>
<dbReference type="AlphaFoldDB" id="A0A2W4W2T5"/>
<protein>
    <recommendedName>
        <fullName evidence="5">DUF2203 domain-containing protein</fullName>
    </recommendedName>
</protein>
<feature type="transmembrane region" description="Helical" evidence="2">
    <location>
        <begin position="98"/>
        <end position="117"/>
    </location>
</feature>
<evidence type="ECO:0008006" key="5">
    <source>
        <dbReference type="Google" id="ProtNLM"/>
    </source>
</evidence>
<keyword evidence="2" id="KW-0812">Transmembrane</keyword>
<dbReference type="Proteomes" id="UP000249354">
    <property type="component" value="Unassembled WGS sequence"/>
</dbReference>
<evidence type="ECO:0000313" key="4">
    <source>
        <dbReference type="Proteomes" id="UP000249354"/>
    </source>
</evidence>
<gene>
    <name evidence="3" type="ORF">DCF25_16205</name>
</gene>
<name>A0A2W4W2T5_9CYAN</name>
<feature type="region of interest" description="Disordered" evidence="1">
    <location>
        <begin position="1"/>
        <end position="20"/>
    </location>
</feature>
<comment type="caution">
    <text evidence="3">The sequence shown here is derived from an EMBL/GenBank/DDBJ whole genome shotgun (WGS) entry which is preliminary data.</text>
</comment>